<sequence length="176" mass="19922">MDSGGSQQSVVESSSGQQHVLKSGSSQQESGIVQQLVVQNIIGHQRKGKKQAIYKTIHTFKNRHAFLNWWKQSGQVYNWSANSRHPHSKGMVEYYYCKKRKNDKCPALLRVIVEALTGVVSVAKADERPHNHEVDMSKMERLIMDMEPFPMDTARVLIITTTPQKQQSSKPMTNAA</sequence>
<keyword evidence="2" id="KW-1185">Reference proteome</keyword>
<name>A0A1I8BZ50_MELHA</name>
<dbReference type="WBParaSite" id="MhA1_Contig781.frz3.gene14">
    <property type="protein sequence ID" value="MhA1_Contig781.frz3.gene14"/>
    <property type="gene ID" value="MhA1_Contig781.frz3.gene14"/>
</dbReference>
<organism evidence="2 3">
    <name type="scientific">Meloidogyne hapla</name>
    <name type="common">Root-knot nematode worm</name>
    <dbReference type="NCBI Taxonomy" id="6305"/>
    <lineage>
        <taxon>Eukaryota</taxon>
        <taxon>Metazoa</taxon>
        <taxon>Ecdysozoa</taxon>
        <taxon>Nematoda</taxon>
        <taxon>Chromadorea</taxon>
        <taxon>Rhabditida</taxon>
        <taxon>Tylenchina</taxon>
        <taxon>Tylenchomorpha</taxon>
        <taxon>Tylenchoidea</taxon>
        <taxon>Meloidogynidae</taxon>
        <taxon>Meloidogyninae</taxon>
        <taxon>Meloidogyne</taxon>
    </lineage>
</organism>
<feature type="compositionally biased region" description="Low complexity" evidence="1">
    <location>
        <begin position="1"/>
        <end position="20"/>
    </location>
</feature>
<evidence type="ECO:0000256" key="1">
    <source>
        <dbReference type="SAM" id="MobiDB-lite"/>
    </source>
</evidence>
<proteinExistence type="predicted"/>
<protein>
    <submittedName>
        <fullName evidence="3">FLYWCH-type domain-containing protein</fullName>
    </submittedName>
</protein>
<dbReference type="Proteomes" id="UP000095281">
    <property type="component" value="Unplaced"/>
</dbReference>
<accession>A0A1I8BZ50</accession>
<dbReference type="AlphaFoldDB" id="A0A1I8BZ50"/>
<evidence type="ECO:0000313" key="2">
    <source>
        <dbReference type="Proteomes" id="UP000095281"/>
    </source>
</evidence>
<evidence type="ECO:0000313" key="3">
    <source>
        <dbReference type="WBParaSite" id="MhA1_Contig781.frz3.gene14"/>
    </source>
</evidence>
<reference evidence="3" key="1">
    <citation type="submission" date="2016-11" db="UniProtKB">
        <authorList>
            <consortium name="WormBaseParasite"/>
        </authorList>
    </citation>
    <scope>IDENTIFICATION</scope>
</reference>
<feature type="region of interest" description="Disordered" evidence="1">
    <location>
        <begin position="1"/>
        <end position="26"/>
    </location>
</feature>